<evidence type="ECO:0008006" key="3">
    <source>
        <dbReference type="Google" id="ProtNLM"/>
    </source>
</evidence>
<evidence type="ECO:0000313" key="1">
    <source>
        <dbReference type="EMBL" id="ETW98345.1"/>
    </source>
</evidence>
<evidence type="ECO:0000313" key="2">
    <source>
        <dbReference type="Proteomes" id="UP000019141"/>
    </source>
</evidence>
<dbReference type="HOGENOM" id="CLU_092801_1_0_7"/>
<sequence>MAEKKPTAWQIKGDFLLSCNCDVFCPCVISLGRANPTYGKCFSWWLIHVEEGHYGRVKLDGLSIGIFLEVPGPLAEGGWTVGLYIDDQANKRASDALTQIFSGQARGPTGWFSLMIANFLGSKSVPITYSKAENSWHVSIPRIIDGGVEAIEGADGGPVLLQNSRYWVAPDVVVARGTKSRIRDFGRNWDLSGQSAEFAQVDWQGP</sequence>
<dbReference type="AlphaFoldDB" id="W4LKY0"/>
<gene>
    <name evidence="1" type="ORF">ETSY1_19175</name>
</gene>
<comment type="caution">
    <text evidence="1">The sequence shown here is derived from an EMBL/GenBank/DDBJ whole genome shotgun (WGS) entry which is preliminary data.</text>
</comment>
<reference evidence="1 2" key="1">
    <citation type="journal article" date="2014" name="Nature">
        <title>An environmental bacterial taxon with a large and distinct metabolic repertoire.</title>
        <authorList>
            <person name="Wilson M.C."/>
            <person name="Mori T."/>
            <person name="Ruckert C."/>
            <person name="Uria A.R."/>
            <person name="Helf M.J."/>
            <person name="Takada K."/>
            <person name="Gernert C."/>
            <person name="Steffens U.A."/>
            <person name="Heycke N."/>
            <person name="Schmitt S."/>
            <person name="Rinke C."/>
            <person name="Helfrich E.J."/>
            <person name="Brachmann A.O."/>
            <person name="Gurgui C."/>
            <person name="Wakimoto T."/>
            <person name="Kracht M."/>
            <person name="Crusemann M."/>
            <person name="Hentschel U."/>
            <person name="Abe I."/>
            <person name="Matsunaga S."/>
            <person name="Kalinowski J."/>
            <person name="Takeyama H."/>
            <person name="Piel J."/>
        </authorList>
    </citation>
    <scope>NUCLEOTIDE SEQUENCE [LARGE SCALE GENOMIC DNA]</scope>
    <source>
        <strain evidence="2">TSY1</strain>
    </source>
</reference>
<proteinExistence type="predicted"/>
<accession>W4LKY0</accession>
<name>W4LKY0_ENTF1</name>
<keyword evidence="2" id="KW-1185">Reference proteome</keyword>
<dbReference type="Pfam" id="PF07040">
    <property type="entry name" value="DUF1326"/>
    <property type="match status" value="1"/>
</dbReference>
<organism evidence="1 2">
    <name type="scientific">Entotheonella factor</name>
    <dbReference type="NCBI Taxonomy" id="1429438"/>
    <lineage>
        <taxon>Bacteria</taxon>
        <taxon>Pseudomonadati</taxon>
        <taxon>Nitrospinota/Tectimicrobiota group</taxon>
        <taxon>Candidatus Tectimicrobiota</taxon>
        <taxon>Candidatus Entotheonellia</taxon>
        <taxon>Candidatus Entotheonellales</taxon>
        <taxon>Candidatus Entotheonellaceae</taxon>
        <taxon>Candidatus Entotheonella</taxon>
    </lineage>
</organism>
<dbReference type="EMBL" id="AZHW01000564">
    <property type="protein sequence ID" value="ETW98345.1"/>
    <property type="molecule type" value="Genomic_DNA"/>
</dbReference>
<dbReference type="InterPro" id="IPR009758">
    <property type="entry name" value="DUF1326"/>
</dbReference>
<protein>
    <recommendedName>
        <fullName evidence="3">DUF1326 domain-containing protein</fullName>
    </recommendedName>
</protein>
<dbReference type="Proteomes" id="UP000019141">
    <property type="component" value="Unassembled WGS sequence"/>
</dbReference>